<dbReference type="EMBL" id="LAZR01001295">
    <property type="protein sequence ID" value="KKN47097.1"/>
    <property type="molecule type" value="Genomic_DNA"/>
</dbReference>
<evidence type="ECO:0000313" key="2">
    <source>
        <dbReference type="EMBL" id="KKN47097.1"/>
    </source>
</evidence>
<sequence length="290" mass="32051">MKVKILYVIFLIGMVSSCKSSKVDTKDLLPEGTFTKGIEGPAVDSKGNLYAVNYQEEGTIGIVYENGQSEVFVRLQGESIGNGIRFDSKGDMYIADYVGHNVLKVENGTREAMVWAHQKDMSQPNDLAISPNGTIYLSDPNWEEGTGRLWMVDASKKIILLEDNMGTTNGIEVSPDGKQLYVNESVQRKVWRYDIDVDGGISNKSLFMSFDDFGMDGMRCDLAGNLYITRYDKGSIAILSPAKKIIKEIQLKGKKPSNITFGGQNGKTCFVTMADRGCFETFEAIHPGAF</sequence>
<accession>A0A0F9RCA2</accession>
<feature type="domain" description="SMP-30/Gluconolactonase/LRE-like region" evidence="1">
    <location>
        <begin position="39"/>
        <end position="274"/>
    </location>
</feature>
<dbReference type="PANTHER" id="PTHR47572">
    <property type="entry name" value="LIPOPROTEIN-RELATED"/>
    <property type="match status" value="1"/>
</dbReference>
<dbReference type="InterPro" id="IPR051262">
    <property type="entry name" value="SMP-30/CGR1_Lactonase"/>
</dbReference>
<dbReference type="PANTHER" id="PTHR47572:SF5">
    <property type="entry name" value="BLR2277 PROTEIN"/>
    <property type="match status" value="1"/>
</dbReference>
<evidence type="ECO:0000259" key="1">
    <source>
        <dbReference type="Pfam" id="PF08450"/>
    </source>
</evidence>
<dbReference type="PRINTS" id="PR01790">
    <property type="entry name" value="SMP30FAMILY"/>
</dbReference>
<proteinExistence type="predicted"/>
<gene>
    <name evidence="2" type="ORF">LCGC14_0666300</name>
</gene>
<dbReference type="AlphaFoldDB" id="A0A0F9RCA2"/>
<reference evidence="2" key="1">
    <citation type="journal article" date="2015" name="Nature">
        <title>Complex archaea that bridge the gap between prokaryotes and eukaryotes.</title>
        <authorList>
            <person name="Spang A."/>
            <person name="Saw J.H."/>
            <person name="Jorgensen S.L."/>
            <person name="Zaremba-Niedzwiedzka K."/>
            <person name="Martijn J."/>
            <person name="Lind A.E."/>
            <person name="van Eijk R."/>
            <person name="Schleper C."/>
            <person name="Guy L."/>
            <person name="Ettema T.J."/>
        </authorList>
    </citation>
    <scope>NUCLEOTIDE SEQUENCE</scope>
</reference>
<dbReference type="PROSITE" id="PS51257">
    <property type="entry name" value="PROKAR_LIPOPROTEIN"/>
    <property type="match status" value="1"/>
</dbReference>
<dbReference type="InterPro" id="IPR013658">
    <property type="entry name" value="SGL"/>
</dbReference>
<dbReference type="Gene3D" id="2.120.10.30">
    <property type="entry name" value="TolB, C-terminal domain"/>
    <property type="match status" value="1"/>
</dbReference>
<dbReference type="Pfam" id="PF08450">
    <property type="entry name" value="SGL"/>
    <property type="match status" value="1"/>
</dbReference>
<comment type="caution">
    <text evidence="2">The sequence shown here is derived from an EMBL/GenBank/DDBJ whole genome shotgun (WGS) entry which is preliminary data.</text>
</comment>
<dbReference type="InterPro" id="IPR011042">
    <property type="entry name" value="6-blade_b-propeller_TolB-like"/>
</dbReference>
<organism evidence="2">
    <name type="scientific">marine sediment metagenome</name>
    <dbReference type="NCBI Taxonomy" id="412755"/>
    <lineage>
        <taxon>unclassified sequences</taxon>
        <taxon>metagenomes</taxon>
        <taxon>ecological metagenomes</taxon>
    </lineage>
</organism>
<protein>
    <recommendedName>
        <fullName evidence="1">SMP-30/Gluconolactonase/LRE-like region domain-containing protein</fullName>
    </recommendedName>
</protein>
<name>A0A0F9RCA2_9ZZZZ</name>
<dbReference type="SUPFAM" id="SSF63829">
    <property type="entry name" value="Calcium-dependent phosphotriesterase"/>
    <property type="match status" value="1"/>
</dbReference>
<dbReference type="InterPro" id="IPR005511">
    <property type="entry name" value="SMP-30"/>
</dbReference>